<sequence length="39" mass="4494">MSSKHERDSIFDLNSLSLKSISPNIEQMLIWAPILLPRL</sequence>
<organism evidence="1 2">
    <name type="scientific">Paraglaciecola chathamensis S18K6</name>
    <dbReference type="NCBI Taxonomy" id="1127672"/>
    <lineage>
        <taxon>Bacteria</taxon>
        <taxon>Pseudomonadati</taxon>
        <taxon>Pseudomonadota</taxon>
        <taxon>Gammaproteobacteria</taxon>
        <taxon>Alteromonadales</taxon>
        <taxon>Alteromonadaceae</taxon>
        <taxon>Paraglaciecola</taxon>
    </lineage>
</organism>
<evidence type="ECO:0000313" key="2">
    <source>
        <dbReference type="Proteomes" id="UP000006320"/>
    </source>
</evidence>
<dbReference type="Proteomes" id="UP000006320">
    <property type="component" value="Unassembled WGS sequence"/>
</dbReference>
<evidence type="ECO:0000313" key="1">
    <source>
        <dbReference type="EMBL" id="GAC09563.1"/>
    </source>
</evidence>
<proteinExistence type="predicted"/>
<dbReference type="EMBL" id="BAEM01000022">
    <property type="protein sequence ID" value="GAC09563.1"/>
    <property type="molecule type" value="Genomic_DNA"/>
</dbReference>
<dbReference type="AlphaFoldDB" id="A0AAV3UWA8"/>
<protein>
    <submittedName>
        <fullName evidence="1">Uncharacterized protein</fullName>
    </submittedName>
</protein>
<gene>
    <name evidence="1" type="ORF">GCHA_1610</name>
</gene>
<reference evidence="1 2" key="1">
    <citation type="journal article" date="2017" name="Antonie Van Leeuwenhoek">
        <title>Rhizobium rhizosphaerae sp. nov., a novel species isolated from rice rhizosphere.</title>
        <authorList>
            <person name="Zhao J.J."/>
            <person name="Zhang J."/>
            <person name="Zhang R.J."/>
            <person name="Zhang C.W."/>
            <person name="Yin H.Q."/>
            <person name="Zhang X.X."/>
        </authorList>
    </citation>
    <scope>NUCLEOTIDE SEQUENCE [LARGE SCALE GENOMIC DNA]</scope>
    <source>
        <strain evidence="1 2">S18K6</strain>
    </source>
</reference>
<comment type="caution">
    <text evidence="1">The sequence shown here is derived from an EMBL/GenBank/DDBJ whole genome shotgun (WGS) entry which is preliminary data.</text>
</comment>
<accession>A0AAV3UWA8</accession>
<name>A0AAV3UWA8_9ALTE</name>